<keyword evidence="2 3" id="KW-0560">Oxidoreductase</keyword>
<evidence type="ECO:0000313" key="4">
    <source>
        <dbReference type="Proteomes" id="UP001596972"/>
    </source>
</evidence>
<organism evidence="3 4">
    <name type="scientific">Actinomadura sediminis</name>
    <dbReference type="NCBI Taxonomy" id="1038904"/>
    <lineage>
        <taxon>Bacteria</taxon>
        <taxon>Bacillati</taxon>
        <taxon>Actinomycetota</taxon>
        <taxon>Actinomycetes</taxon>
        <taxon>Streptosporangiales</taxon>
        <taxon>Thermomonosporaceae</taxon>
        <taxon>Actinomadura</taxon>
    </lineage>
</organism>
<dbReference type="GO" id="GO:0016491">
    <property type="term" value="F:oxidoreductase activity"/>
    <property type="evidence" value="ECO:0007669"/>
    <property type="project" value="UniProtKB-KW"/>
</dbReference>
<evidence type="ECO:0000256" key="2">
    <source>
        <dbReference type="ARBA" id="ARBA00023002"/>
    </source>
</evidence>
<evidence type="ECO:0000256" key="1">
    <source>
        <dbReference type="ARBA" id="ARBA00006484"/>
    </source>
</evidence>
<dbReference type="InterPro" id="IPR002347">
    <property type="entry name" value="SDR_fam"/>
</dbReference>
<dbReference type="InterPro" id="IPR036291">
    <property type="entry name" value="NAD(P)-bd_dom_sf"/>
</dbReference>
<dbReference type="EMBL" id="JBHTJA010000088">
    <property type="protein sequence ID" value="MFD0904523.1"/>
    <property type="molecule type" value="Genomic_DNA"/>
</dbReference>
<comment type="similarity">
    <text evidence="1">Belongs to the short-chain dehydrogenases/reductases (SDR) family.</text>
</comment>
<comment type="caution">
    <text evidence="3">The sequence shown here is derived from an EMBL/GenBank/DDBJ whole genome shotgun (WGS) entry which is preliminary data.</text>
</comment>
<proteinExistence type="inferred from homology"/>
<accession>A0ABW3EVR2</accession>
<sequence>MLLKDKNAIVYGGGGHVGGAVARAFAREGARVFLAGRTAAPLERTAAAITAAGGSAETATVDALDEDAVVRHAAAVARSAGSVDVSFNAIGTWGDVQATPMVSLPREDYLRPLMIGVTANFVTARTAARHMAEQGSGAIVTLSATGTLSKAALRIPIPMGGFGVACAAVEGLTRALAGELGTTGVRVVCLRSEGVAEPFDEPDPDSHRATITGLVEQEALLRRRPSVREVADVAAFLASDRAGAMTGTVVNVSCGTVVD</sequence>
<dbReference type="CDD" id="cd05233">
    <property type="entry name" value="SDR_c"/>
    <property type="match status" value="1"/>
</dbReference>
<dbReference type="Gene3D" id="3.40.50.720">
    <property type="entry name" value="NAD(P)-binding Rossmann-like Domain"/>
    <property type="match status" value="1"/>
</dbReference>
<dbReference type="PANTHER" id="PTHR43669">
    <property type="entry name" value="5-KETO-D-GLUCONATE 5-REDUCTASE"/>
    <property type="match status" value="1"/>
</dbReference>
<dbReference type="Proteomes" id="UP001596972">
    <property type="component" value="Unassembled WGS sequence"/>
</dbReference>
<gene>
    <name evidence="3" type="ORF">ACFQ11_29355</name>
</gene>
<reference evidence="4" key="1">
    <citation type="journal article" date="2019" name="Int. J. Syst. Evol. Microbiol.">
        <title>The Global Catalogue of Microorganisms (GCM) 10K type strain sequencing project: providing services to taxonomists for standard genome sequencing and annotation.</title>
        <authorList>
            <consortium name="The Broad Institute Genomics Platform"/>
            <consortium name="The Broad Institute Genome Sequencing Center for Infectious Disease"/>
            <person name="Wu L."/>
            <person name="Ma J."/>
        </authorList>
    </citation>
    <scope>NUCLEOTIDE SEQUENCE [LARGE SCALE GENOMIC DNA]</scope>
    <source>
        <strain evidence="4">JCM 31202</strain>
    </source>
</reference>
<keyword evidence="4" id="KW-1185">Reference proteome</keyword>
<name>A0ABW3EVR2_9ACTN</name>
<dbReference type="PANTHER" id="PTHR43669:SF3">
    <property type="entry name" value="ALCOHOL DEHYDROGENASE, PUTATIVE (AFU_ORTHOLOGUE AFUA_3G03445)-RELATED"/>
    <property type="match status" value="1"/>
</dbReference>
<dbReference type="SUPFAM" id="SSF51735">
    <property type="entry name" value="NAD(P)-binding Rossmann-fold domains"/>
    <property type="match status" value="1"/>
</dbReference>
<dbReference type="EC" id="1.-.-.-" evidence="3"/>
<dbReference type="PRINTS" id="PR00081">
    <property type="entry name" value="GDHRDH"/>
</dbReference>
<evidence type="ECO:0000313" key="3">
    <source>
        <dbReference type="EMBL" id="MFD0904523.1"/>
    </source>
</evidence>
<dbReference type="RefSeq" id="WP_378304464.1">
    <property type="nucleotide sequence ID" value="NZ_JBHTJA010000088.1"/>
</dbReference>
<protein>
    <submittedName>
        <fullName evidence="3">SDR family oxidoreductase</fullName>
        <ecNumber evidence="3">1.-.-.-</ecNumber>
    </submittedName>
</protein>
<dbReference type="Pfam" id="PF13561">
    <property type="entry name" value="adh_short_C2"/>
    <property type="match status" value="1"/>
</dbReference>